<evidence type="ECO:0000313" key="2">
    <source>
        <dbReference type="EMBL" id="CAG5127506.1"/>
    </source>
</evidence>
<dbReference type="EMBL" id="CAJHNH020002704">
    <property type="protein sequence ID" value="CAG5127506.1"/>
    <property type="molecule type" value="Genomic_DNA"/>
</dbReference>
<comment type="caution">
    <text evidence="2">The sequence shown here is derived from an EMBL/GenBank/DDBJ whole genome shotgun (WGS) entry which is preliminary data.</text>
</comment>
<protein>
    <submittedName>
        <fullName evidence="2">Uncharacterized protein</fullName>
    </submittedName>
</protein>
<dbReference type="AlphaFoldDB" id="A0A8S3ZJU8"/>
<reference evidence="2" key="1">
    <citation type="submission" date="2021-04" db="EMBL/GenBank/DDBJ databases">
        <authorList>
            <consortium name="Molecular Ecology Group"/>
        </authorList>
    </citation>
    <scope>NUCLEOTIDE SEQUENCE</scope>
</reference>
<feature type="region of interest" description="Disordered" evidence="1">
    <location>
        <begin position="58"/>
        <end position="77"/>
    </location>
</feature>
<organism evidence="2 3">
    <name type="scientific">Candidula unifasciata</name>
    <dbReference type="NCBI Taxonomy" id="100452"/>
    <lineage>
        <taxon>Eukaryota</taxon>
        <taxon>Metazoa</taxon>
        <taxon>Spiralia</taxon>
        <taxon>Lophotrochozoa</taxon>
        <taxon>Mollusca</taxon>
        <taxon>Gastropoda</taxon>
        <taxon>Heterobranchia</taxon>
        <taxon>Euthyneura</taxon>
        <taxon>Panpulmonata</taxon>
        <taxon>Eupulmonata</taxon>
        <taxon>Stylommatophora</taxon>
        <taxon>Helicina</taxon>
        <taxon>Helicoidea</taxon>
        <taxon>Geomitridae</taxon>
        <taxon>Candidula</taxon>
    </lineage>
</organism>
<feature type="region of interest" description="Disordered" evidence="1">
    <location>
        <begin position="91"/>
        <end position="113"/>
    </location>
</feature>
<accession>A0A8S3ZJU8</accession>
<keyword evidence="3" id="KW-1185">Reference proteome</keyword>
<feature type="compositionally biased region" description="Basic and acidic residues" evidence="1">
    <location>
        <begin position="37"/>
        <end position="51"/>
    </location>
</feature>
<dbReference type="OrthoDB" id="5957937at2759"/>
<evidence type="ECO:0000256" key="1">
    <source>
        <dbReference type="SAM" id="MobiDB-lite"/>
    </source>
</evidence>
<feature type="region of interest" description="Disordered" evidence="1">
    <location>
        <begin position="1"/>
        <end position="25"/>
    </location>
</feature>
<name>A0A8S3ZJU8_9EUPU</name>
<proteinExistence type="predicted"/>
<gene>
    <name evidence="2" type="ORF">CUNI_LOCUS13064</name>
</gene>
<sequence>MAEKLNGENNEQGSMNQSEGSTNLQSFIATQIQQQEKVSRETDNLDTRKRENFIARALSESHRMSMEAERSRQKTENLHVELGERRMAQWSREHSAEVLQDQDSLADLTCPHD</sequence>
<dbReference type="Proteomes" id="UP000678393">
    <property type="component" value="Unassembled WGS sequence"/>
</dbReference>
<feature type="region of interest" description="Disordered" evidence="1">
    <location>
        <begin position="32"/>
        <end position="51"/>
    </location>
</feature>
<feature type="compositionally biased region" description="Polar residues" evidence="1">
    <location>
        <begin position="7"/>
        <end position="25"/>
    </location>
</feature>
<evidence type="ECO:0000313" key="3">
    <source>
        <dbReference type="Proteomes" id="UP000678393"/>
    </source>
</evidence>